<dbReference type="GO" id="GO:0007165">
    <property type="term" value="P:signal transduction"/>
    <property type="evidence" value="ECO:0007669"/>
    <property type="project" value="InterPro"/>
</dbReference>
<dbReference type="Gene3D" id="3.30.70.1390">
    <property type="entry name" value="ROC domain from the Parkinson's disease-associated leucine-rich repeat kinase 2"/>
    <property type="match status" value="2"/>
</dbReference>
<evidence type="ECO:0000313" key="7">
    <source>
        <dbReference type="Proteomes" id="UP000828390"/>
    </source>
</evidence>
<dbReference type="Gene3D" id="1.10.555.10">
    <property type="entry name" value="Rho GTPase activation protein"/>
    <property type="match status" value="1"/>
</dbReference>
<dbReference type="AlphaFoldDB" id="A0A9D3YWG0"/>
<name>A0A9D3YWG0_DREPO</name>
<proteinExistence type="predicted"/>
<evidence type="ECO:0000256" key="1">
    <source>
        <dbReference type="ARBA" id="ARBA00022468"/>
    </source>
</evidence>
<feature type="non-terminal residue" evidence="6">
    <location>
        <position position="1"/>
    </location>
</feature>
<dbReference type="SUPFAM" id="SSF48350">
    <property type="entry name" value="GTPase activation domain, GAP"/>
    <property type="match status" value="1"/>
</dbReference>
<dbReference type="GO" id="GO:0030833">
    <property type="term" value="P:regulation of actin filament polymerization"/>
    <property type="evidence" value="ECO:0007669"/>
    <property type="project" value="TreeGrafter"/>
</dbReference>
<reference evidence="6" key="2">
    <citation type="submission" date="2020-11" db="EMBL/GenBank/DDBJ databases">
        <authorList>
            <person name="McCartney M.A."/>
            <person name="Auch B."/>
            <person name="Kono T."/>
            <person name="Mallez S."/>
            <person name="Becker A."/>
            <person name="Gohl D.M."/>
            <person name="Silverstein K.A.T."/>
            <person name="Koren S."/>
            <person name="Bechman K.B."/>
            <person name="Herman A."/>
            <person name="Abrahante J.E."/>
            <person name="Garbe J."/>
        </authorList>
    </citation>
    <scope>NUCLEOTIDE SEQUENCE</scope>
    <source>
        <strain evidence="6">Duluth1</strain>
        <tissue evidence="6">Whole animal</tissue>
    </source>
</reference>
<comment type="caution">
    <text evidence="6">The sequence shown here is derived from an EMBL/GenBank/DDBJ whole genome shotgun (WGS) entry which is preliminary data.</text>
</comment>
<evidence type="ECO:0000313" key="6">
    <source>
        <dbReference type="EMBL" id="KAH3707542.1"/>
    </source>
</evidence>
<dbReference type="GO" id="GO:0051056">
    <property type="term" value="P:regulation of small GTPase mediated signal transduction"/>
    <property type="evidence" value="ECO:0007669"/>
    <property type="project" value="TreeGrafter"/>
</dbReference>
<dbReference type="InterPro" id="IPR008936">
    <property type="entry name" value="Rho_GTPase_activation_prot"/>
</dbReference>
<feature type="domain" description="Roc" evidence="5">
    <location>
        <begin position="208"/>
        <end position="538"/>
    </location>
</feature>
<dbReference type="PROSITE" id="PS50238">
    <property type="entry name" value="RHOGAP"/>
    <property type="match status" value="1"/>
</dbReference>
<feature type="domain" description="Rho-GAP" evidence="4">
    <location>
        <begin position="1"/>
        <end position="155"/>
    </location>
</feature>
<dbReference type="Gene3D" id="3.40.50.300">
    <property type="entry name" value="P-loop containing nucleotide triphosphate hydrolases"/>
    <property type="match status" value="1"/>
</dbReference>
<keyword evidence="7" id="KW-1185">Reference proteome</keyword>
<dbReference type="PANTHER" id="PTHR14963">
    <property type="entry name" value="RHO GTPASE ACTIVATING PROTEIN 18,19-RELATED"/>
    <property type="match status" value="1"/>
</dbReference>
<dbReference type="Proteomes" id="UP000828390">
    <property type="component" value="Unassembled WGS sequence"/>
</dbReference>
<protein>
    <submittedName>
        <fullName evidence="6">Uncharacterized protein</fullName>
    </submittedName>
</protein>
<gene>
    <name evidence="6" type="ORF">DPMN_066951</name>
</gene>
<keyword evidence="3" id="KW-0547">Nucleotide-binding</keyword>
<dbReference type="GO" id="GO:0005737">
    <property type="term" value="C:cytoplasm"/>
    <property type="evidence" value="ECO:0007669"/>
    <property type="project" value="TreeGrafter"/>
</dbReference>
<dbReference type="SUPFAM" id="SSF52540">
    <property type="entry name" value="P-loop containing nucleoside triphosphate hydrolases"/>
    <property type="match status" value="1"/>
</dbReference>
<reference evidence="6" key="1">
    <citation type="journal article" date="2019" name="bioRxiv">
        <title>The Genome of the Zebra Mussel, Dreissena polymorpha: A Resource for Invasive Species Research.</title>
        <authorList>
            <person name="McCartney M.A."/>
            <person name="Auch B."/>
            <person name="Kono T."/>
            <person name="Mallez S."/>
            <person name="Zhang Y."/>
            <person name="Obille A."/>
            <person name="Becker A."/>
            <person name="Abrahante J.E."/>
            <person name="Garbe J."/>
            <person name="Badalamenti J.P."/>
            <person name="Herman A."/>
            <person name="Mangelson H."/>
            <person name="Liachko I."/>
            <person name="Sullivan S."/>
            <person name="Sone E.D."/>
            <person name="Koren S."/>
            <person name="Silverstein K.A.T."/>
            <person name="Beckman K.B."/>
            <person name="Gohl D.M."/>
        </authorList>
    </citation>
    <scope>NUCLEOTIDE SEQUENCE</scope>
    <source>
        <strain evidence="6">Duluth1</strain>
        <tissue evidence="6">Whole animal</tissue>
    </source>
</reference>
<sequence>TLRQEMEEKFYQGTFRWGPDLTPYDVATLMKQFLRDLPVPLLTDEYIDAFAQVEELPDKKQQLHALNLLVLLLPSVHRDTLGALLDLLLEIISHSDTNKMSLNNVAMIMAPILFLAPKIGNANIGKNKDALDLEIKMAQGYNIVRMIIQYKHILWTQNAMKAVSTTNIAMAGNLENNADIFESRKTPEDVQQLDPKAITLFYKALKDGKEKVNNIRLMVVGMYGVGKTSLINNLIWEFRNKTHAKQPLSTEGIDIHRCKLMTDGDWCLDKDLKGVKYEGRIQKLVCNNQMSTDTHSETEYNDETANSHVTLYERITSTKDHETQTQSEPLQTFKERLALEKDDEILQHGIKFAKKMLETNSDNSEKGKALLDESKSEITVSVWDFAGQTLYYSTHQFFLNKRSIYVVVMDMTKSLEDVVSKSDGIGIWCGLVDECTYLDIFKFWLNSIHMNSDYQAGKRTIKPTIILVGTRKDKMKGSAEEIEKNMNLYFDDALCSFDENSPVFEHIYSNRFLVNNLSPNDPAFGELQKEIISLAAKQDYWDEEYPVRWIHMEQTLDKMRAQKLQIVKMKDVEEENLKKVHPLGREELTLFLELQHKQGNIIFFNSGKLKDFVVLAPQWIIEAFKCFIPHNQKIKATVLKDWEEYKKHAILKPNVLSEVMKNSPPYIHEYEDAVIRYMEYLNVIAQPLPNADAINGIPNQHERVRDETSGLYDYNPKMLNCHIVPCLLSRAPPPIDSFTSPDKPRTPVLAFVFCGKFMPPSFFHRLVAVCIRAWPISQERDQYCLFNGLAIFDLNSIYTLRIWYMDYIIYARIVCCSENAKLDNFVWRIQEVRHTLKNSLQDFVHQSSPAFEENIQCPNMKVSLHNKGLFRVKQFDYETEMSCPVCSIPHTVKRSDAMKHWFNEMLDQNETDMEIN</sequence>
<dbReference type="Pfam" id="PF00620">
    <property type="entry name" value="RhoGAP"/>
    <property type="match status" value="1"/>
</dbReference>
<dbReference type="GO" id="GO:0005096">
    <property type="term" value="F:GTPase activator activity"/>
    <property type="evidence" value="ECO:0007669"/>
    <property type="project" value="UniProtKB-KW"/>
</dbReference>
<dbReference type="GO" id="GO:0000166">
    <property type="term" value="F:nucleotide binding"/>
    <property type="evidence" value="ECO:0007669"/>
    <property type="project" value="UniProtKB-KW"/>
</dbReference>
<evidence type="ECO:0000259" key="5">
    <source>
        <dbReference type="PROSITE" id="PS51424"/>
    </source>
</evidence>
<organism evidence="6 7">
    <name type="scientific">Dreissena polymorpha</name>
    <name type="common">Zebra mussel</name>
    <name type="synonym">Mytilus polymorpha</name>
    <dbReference type="NCBI Taxonomy" id="45954"/>
    <lineage>
        <taxon>Eukaryota</taxon>
        <taxon>Metazoa</taxon>
        <taxon>Spiralia</taxon>
        <taxon>Lophotrochozoa</taxon>
        <taxon>Mollusca</taxon>
        <taxon>Bivalvia</taxon>
        <taxon>Autobranchia</taxon>
        <taxon>Heteroconchia</taxon>
        <taxon>Euheterodonta</taxon>
        <taxon>Imparidentia</taxon>
        <taxon>Neoheterodontei</taxon>
        <taxon>Myida</taxon>
        <taxon>Dreissenoidea</taxon>
        <taxon>Dreissenidae</taxon>
        <taxon>Dreissena</taxon>
    </lineage>
</organism>
<dbReference type="PANTHER" id="PTHR14963:SF1">
    <property type="entry name" value="RHO GTPASE-ACTIVATING PROTEIN CONUNDRUM"/>
    <property type="match status" value="1"/>
</dbReference>
<dbReference type="InterPro" id="IPR020859">
    <property type="entry name" value="ROC"/>
</dbReference>
<dbReference type="Pfam" id="PF08477">
    <property type="entry name" value="Roc"/>
    <property type="match status" value="1"/>
</dbReference>
<dbReference type="InterPro" id="IPR000198">
    <property type="entry name" value="RhoGAP_dom"/>
</dbReference>
<dbReference type="SMART" id="SM00324">
    <property type="entry name" value="RhoGAP"/>
    <property type="match status" value="1"/>
</dbReference>
<evidence type="ECO:0000256" key="2">
    <source>
        <dbReference type="ARBA" id="ARBA00022737"/>
    </source>
</evidence>
<keyword evidence="1" id="KW-0343">GTPase activation</keyword>
<keyword evidence="2" id="KW-0677">Repeat</keyword>
<dbReference type="EMBL" id="JAIWYP010000014">
    <property type="protein sequence ID" value="KAH3707542.1"/>
    <property type="molecule type" value="Genomic_DNA"/>
</dbReference>
<evidence type="ECO:0000259" key="4">
    <source>
        <dbReference type="PROSITE" id="PS50238"/>
    </source>
</evidence>
<dbReference type="InterPro" id="IPR027417">
    <property type="entry name" value="P-loop_NTPase"/>
</dbReference>
<evidence type="ECO:0000256" key="3">
    <source>
        <dbReference type="ARBA" id="ARBA00022741"/>
    </source>
</evidence>
<accession>A0A9D3YWG0</accession>
<dbReference type="PROSITE" id="PS51424">
    <property type="entry name" value="ROC"/>
    <property type="match status" value="1"/>
</dbReference>